<proteinExistence type="predicted"/>
<evidence type="ECO:0000256" key="1">
    <source>
        <dbReference type="ARBA" id="ARBA00011900"/>
    </source>
</evidence>
<evidence type="ECO:0000256" key="4">
    <source>
        <dbReference type="ARBA" id="ARBA00022691"/>
    </source>
</evidence>
<evidence type="ECO:0000256" key="3">
    <source>
        <dbReference type="ARBA" id="ARBA00022679"/>
    </source>
</evidence>
<evidence type="ECO:0000259" key="6">
    <source>
        <dbReference type="Pfam" id="PF07669"/>
    </source>
</evidence>
<dbReference type="Gene3D" id="3.40.50.150">
    <property type="entry name" value="Vaccinia Virus protein VP39"/>
    <property type="match status" value="1"/>
</dbReference>
<dbReference type="PANTHER" id="PTHR33841">
    <property type="entry name" value="DNA METHYLTRANSFERASE YEEA-RELATED"/>
    <property type="match status" value="1"/>
</dbReference>
<gene>
    <name evidence="8" type="ORF">ABIC99_003650</name>
</gene>
<dbReference type="Proteomes" id="UP001549111">
    <property type="component" value="Unassembled WGS sequence"/>
</dbReference>
<comment type="catalytic activity">
    <reaction evidence="5">
        <text>a 2'-deoxyadenosine in DNA + S-adenosyl-L-methionine = an N(6)-methyl-2'-deoxyadenosine in DNA + S-adenosyl-L-homocysteine + H(+)</text>
        <dbReference type="Rhea" id="RHEA:15197"/>
        <dbReference type="Rhea" id="RHEA-COMP:12418"/>
        <dbReference type="Rhea" id="RHEA-COMP:12419"/>
        <dbReference type="ChEBI" id="CHEBI:15378"/>
        <dbReference type="ChEBI" id="CHEBI:57856"/>
        <dbReference type="ChEBI" id="CHEBI:59789"/>
        <dbReference type="ChEBI" id="CHEBI:90615"/>
        <dbReference type="ChEBI" id="CHEBI:90616"/>
        <dbReference type="EC" id="2.1.1.72"/>
    </reaction>
</comment>
<dbReference type="SUPFAM" id="SSF53335">
    <property type="entry name" value="S-adenosyl-L-methionine-dependent methyltransferases"/>
    <property type="match status" value="1"/>
</dbReference>
<evidence type="ECO:0000313" key="9">
    <source>
        <dbReference type="Proteomes" id="UP001549111"/>
    </source>
</evidence>
<dbReference type="EMBL" id="JBEPLS010000024">
    <property type="protein sequence ID" value="MET3605816.1"/>
    <property type="molecule type" value="Genomic_DNA"/>
</dbReference>
<evidence type="ECO:0000256" key="2">
    <source>
        <dbReference type="ARBA" id="ARBA00022603"/>
    </source>
</evidence>
<evidence type="ECO:0000313" key="8">
    <source>
        <dbReference type="EMBL" id="MET3605816.1"/>
    </source>
</evidence>
<keyword evidence="9" id="KW-1185">Reference proteome</keyword>
<comment type="caution">
    <text evidence="8">The sequence shown here is derived from an EMBL/GenBank/DDBJ whole genome shotgun (WGS) entry which is preliminary data.</text>
</comment>
<protein>
    <recommendedName>
        <fullName evidence="1">site-specific DNA-methyltransferase (adenine-specific)</fullName>
        <ecNumber evidence="1">2.1.1.72</ecNumber>
    </recommendedName>
</protein>
<keyword evidence="4" id="KW-0949">S-adenosyl-L-methionine</keyword>
<dbReference type="InterPro" id="IPR011639">
    <property type="entry name" value="MethylTrfase_TaqI-like_dom"/>
</dbReference>
<dbReference type="PANTHER" id="PTHR33841:SF1">
    <property type="entry name" value="DNA METHYLTRANSFERASE A"/>
    <property type="match status" value="1"/>
</dbReference>
<keyword evidence="2" id="KW-0489">Methyltransferase</keyword>
<feature type="domain" description="DUF7008" evidence="7">
    <location>
        <begin position="829"/>
        <end position="1252"/>
    </location>
</feature>
<dbReference type="RefSeq" id="WP_354305772.1">
    <property type="nucleotide sequence ID" value="NZ_JBEPLS010000024.1"/>
</dbReference>
<evidence type="ECO:0000259" key="7">
    <source>
        <dbReference type="Pfam" id="PF22654"/>
    </source>
</evidence>
<dbReference type="Pfam" id="PF22654">
    <property type="entry name" value="DUF7008"/>
    <property type="match status" value="1"/>
</dbReference>
<sequence length="1263" mass="140738">MIDAPRLLADLIRQLKGLEDDLRARLLAPAGTEAAAEPALQTLSAELRAEWEAARQAGRCAETFDTWAEQVLTQGAVHWLLSCVFLRFIEDNALVERPWIGGTPDSGRLALARDRHETYFRAHPTQSDRDYLQAAFAEAGTLPGLHTFFDAAHNPVFRLPISGAAAMALREFWQAVDPNTGALVHDFTDAALDTRFLGDLYQDLSEATRKRYALLQTPEFVEEFILDRTLTPAIQQFGWREVRMIDPTCGSGHFLLGGFRRLVGEWLRHEPGRNPRDIAQKALDGVAGVDLNPFAVAIARFRLWVAALQVAEVGRLADAPDFKVHVAIGDSLLHGRRFGLTQTDSLFEAAEALAQYGLDHAYLSEDLEQVNQILGRQYHAVVGNPPYIVVGDKALNAAYRLKYASCHRQYSLGAPFTERFFELAVSPQGSTEAGHVGLITANSFMKREFGSKLIEEVLPRLDLTHVVDTSGAYIPGHGTPTVILFGRHRKPMLAAVRTVMGIKGEPSTPDDPARGWVWSAIVDQIDRPGSESEFISVADTPRATFGKHPWSLGGGGASELREQIEEGSVRLREIRADIGYSVITGEDNCLMLPTSAVNRLGFSGAKTIVEGDVVRDWTCFSDLAVLWPYSDLGKDVGGDIKLAHAKGLWNYRTSLKDRKAFGVPVEQKGLRWWDLREVYRARLVQPLTITFAEVATHNHFVLDRGGKVFKQTAPVIKLPAGSSEDEHLGLLGLLNSSVACFWLKQVCQKKGAHLAGKRTREERYAFNATNVAELPLPASRPLDLAKRLEELSLQRQTCLPRAVMALPQLPSREDLDCASGSAEYVLRQMIGLQEELDWQCYGLYGLLPENVQAQDLEHLVMAPIPVALGERAFEIVLARRMAAGQEQSTWFERHGSTPVTEVPAHWPEAYRRTVQRRIDLIESSTAISLLERPDYKRRWNTPEWEEMEQAALREWLLDRLEAPRLWPASDEQPAQLVSVRRLADAVAHDADFLQVAELYAGQAGFDLLRLVQELVAAESVPFLPVLRYTETGLRKRAQWQDTWTLQRQEDAIDARVIADNAEAWRAELTEQAHAQFGSATLTDAQAWIEQQLAAEIARQQQEDKDAQVGAIAVPPKYKSEDFTATSYWDLRGALDVPKERWISYPGCERGADGTPPLAWAGWTPLQQATALAGYLLDMKDNEGWEPARLQPLLAGLLELVPWLQQWHNTLDPVYGERMGDYFAGFVADQARALGFTLDQLRAWRPASGAVARKRAGRPRKGAA</sequence>
<evidence type="ECO:0000256" key="5">
    <source>
        <dbReference type="ARBA" id="ARBA00047942"/>
    </source>
</evidence>
<dbReference type="InterPro" id="IPR054277">
    <property type="entry name" value="DUF7008"/>
</dbReference>
<keyword evidence="3" id="KW-0808">Transferase</keyword>
<dbReference type="EC" id="2.1.1.72" evidence="1"/>
<dbReference type="InterPro" id="IPR050953">
    <property type="entry name" value="N4_N6_ade-DNA_methylase"/>
</dbReference>
<name>A0ABV2IS83_9BURK</name>
<feature type="domain" description="Type II methyltransferase M.TaqI-like" evidence="6">
    <location>
        <begin position="287"/>
        <end position="469"/>
    </location>
</feature>
<dbReference type="Pfam" id="PF07669">
    <property type="entry name" value="Eco57I"/>
    <property type="match status" value="1"/>
</dbReference>
<dbReference type="NCBIfam" id="NF033451">
    <property type="entry name" value="BREX_2_MTaseX"/>
    <property type="match status" value="1"/>
</dbReference>
<reference evidence="8 9" key="1">
    <citation type="submission" date="2024-06" db="EMBL/GenBank/DDBJ databases">
        <title>Genomic Encyclopedia of Type Strains, Phase IV (KMG-IV): sequencing the most valuable type-strain genomes for metagenomic binning, comparative biology and taxonomic classification.</title>
        <authorList>
            <person name="Goeker M."/>
        </authorList>
    </citation>
    <scope>NUCLEOTIDE SEQUENCE [LARGE SCALE GENOMIC DNA]</scope>
    <source>
        <strain evidence="8 9">D-501</strain>
    </source>
</reference>
<dbReference type="InterPro" id="IPR029063">
    <property type="entry name" value="SAM-dependent_MTases_sf"/>
</dbReference>
<dbReference type="InterPro" id="IPR002052">
    <property type="entry name" value="DNA_methylase_N6_adenine_CS"/>
</dbReference>
<accession>A0ABV2IS83</accession>
<dbReference type="PROSITE" id="PS00092">
    <property type="entry name" value="N6_MTASE"/>
    <property type="match status" value="1"/>
</dbReference>
<organism evidence="8 9">
    <name type="scientific">Sphaerotilus sulfidivorans</name>
    <dbReference type="NCBI Taxonomy" id="639200"/>
    <lineage>
        <taxon>Bacteria</taxon>
        <taxon>Pseudomonadati</taxon>
        <taxon>Pseudomonadota</taxon>
        <taxon>Betaproteobacteria</taxon>
        <taxon>Burkholderiales</taxon>
        <taxon>Sphaerotilaceae</taxon>
        <taxon>Sphaerotilus</taxon>
    </lineage>
</organism>